<evidence type="ECO:0000256" key="3">
    <source>
        <dbReference type="SAM" id="SignalP"/>
    </source>
</evidence>
<organism evidence="4 5">
    <name type="scientific">Blastomonas aquatica</name>
    <dbReference type="NCBI Taxonomy" id="1510276"/>
    <lineage>
        <taxon>Bacteria</taxon>
        <taxon>Pseudomonadati</taxon>
        <taxon>Pseudomonadota</taxon>
        <taxon>Alphaproteobacteria</taxon>
        <taxon>Sphingomonadales</taxon>
        <taxon>Sphingomonadaceae</taxon>
        <taxon>Blastomonas</taxon>
    </lineage>
</organism>
<dbReference type="EMBL" id="BMGD01000002">
    <property type="protein sequence ID" value="GGB56192.1"/>
    <property type="molecule type" value="Genomic_DNA"/>
</dbReference>
<evidence type="ECO:0000256" key="1">
    <source>
        <dbReference type="ARBA" id="ARBA00009766"/>
    </source>
</evidence>
<sequence>MRNTLTKLSLMTVACVMAAHGAFAQTPAGDPCSAATSGSCVSGTSSQSITISRPEPLRTSAYVMQIGDANDASISQSSSNQFASITQTGDKGTARVDQQGEGIAYLEVDQAGLLNSFVVRQTAESGGGNIAVAEQDGENNAILLDQFATVGNLNGAVLAQQGMGNKMELNQAGSDNRAELVQTGDNNAMTATQNGSANQLRWVQDGNGLSDLQIVQSGNQAISITQSNGGN</sequence>
<dbReference type="RefSeq" id="WP_188513179.1">
    <property type="nucleotide sequence ID" value="NZ_BMGD01000002.1"/>
</dbReference>
<dbReference type="Proteomes" id="UP000614261">
    <property type="component" value="Unassembled WGS sequence"/>
</dbReference>
<gene>
    <name evidence="4" type="ORF">GCM10010833_08620</name>
</gene>
<keyword evidence="2 3" id="KW-0732">Signal</keyword>
<evidence type="ECO:0008006" key="6">
    <source>
        <dbReference type="Google" id="ProtNLM"/>
    </source>
</evidence>
<evidence type="ECO:0000313" key="4">
    <source>
        <dbReference type="EMBL" id="GGB56192.1"/>
    </source>
</evidence>
<dbReference type="Pfam" id="PF07012">
    <property type="entry name" value="Curlin_rpt"/>
    <property type="match status" value="1"/>
</dbReference>
<comment type="similarity">
    <text evidence="1">Belongs to the CsgA/CsgB family.</text>
</comment>
<dbReference type="InterPro" id="IPR009742">
    <property type="entry name" value="Curlin_rpt"/>
</dbReference>
<accession>A0ABQ1J284</accession>
<protein>
    <recommendedName>
        <fullName evidence="6">Curlin</fullName>
    </recommendedName>
</protein>
<proteinExistence type="inferred from homology"/>
<feature type="signal peptide" evidence="3">
    <location>
        <begin position="1"/>
        <end position="24"/>
    </location>
</feature>
<evidence type="ECO:0000256" key="2">
    <source>
        <dbReference type="ARBA" id="ARBA00022729"/>
    </source>
</evidence>
<comment type="caution">
    <text evidence="4">The sequence shown here is derived from an EMBL/GenBank/DDBJ whole genome shotgun (WGS) entry which is preliminary data.</text>
</comment>
<name>A0ABQ1J284_9SPHN</name>
<feature type="chain" id="PRO_5045632348" description="Curlin" evidence="3">
    <location>
        <begin position="25"/>
        <end position="231"/>
    </location>
</feature>
<keyword evidence="5" id="KW-1185">Reference proteome</keyword>
<reference evidence="5" key="1">
    <citation type="journal article" date="2019" name="Int. J. Syst. Evol. Microbiol.">
        <title>The Global Catalogue of Microorganisms (GCM) 10K type strain sequencing project: providing services to taxonomists for standard genome sequencing and annotation.</title>
        <authorList>
            <consortium name="The Broad Institute Genomics Platform"/>
            <consortium name="The Broad Institute Genome Sequencing Center for Infectious Disease"/>
            <person name="Wu L."/>
            <person name="Ma J."/>
        </authorList>
    </citation>
    <scope>NUCLEOTIDE SEQUENCE [LARGE SCALE GENOMIC DNA]</scope>
    <source>
        <strain evidence="5">CGMCC 1.12851</strain>
    </source>
</reference>
<evidence type="ECO:0000313" key="5">
    <source>
        <dbReference type="Proteomes" id="UP000614261"/>
    </source>
</evidence>